<evidence type="ECO:0000256" key="9">
    <source>
        <dbReference type="RuleBase" id="RU362125"/>
    </source>
</evidence>
<feature type="domain" description="Acyl-CoA dehydrogenase/oxidase N-terminal" evidence="12">
    <location>
        <begin position="5"/>
        <end position="116"/>
    </location>
</feature>
<dbReference type="PROSITE" id="PS00073">
    <property type="entry name" value="ACYL_COA_DH_2"/>
    <property type="match status" value="1"/>
</dbReference>
<dbReference type="Pfam" id="PF02770">
    <property type="entry name" value="Acyl-CoA_dh_M"/>
    <property type="match status" value="1"/>
</dbReference>
<dbReference type="InterPro" id="IPR046373">
    <property type="entry name" value="Acyl-CoA_Oxase/DH_mid-dom_sf"/>
</dbReference>
<evidence type="ECO:0000256" key="2">
    <source>
        <dbReference type="ARBA" id="ARBA00009347"/>
    </source>
</evidence>
<dbReference type="FunFam" id="1.20.140.10:FF:000004">
    <property type="entry name" value="Acyl-CoA dehydrogenase FadE25"/>
    <property type="match status" value="1"/>
</dbReference>
<dbReference type="InterPro" id="IPR013786">
    <property type="entry name" value="AcylCoA_DH/ox_N"/>
</dbReference>
<dbReference type="InterPro" id="IPR009100">
    <property type="entry name" value="AcylCoA_DH/oxidase_NM_dom_sf"/>
</dbReference>
<dbReference type="EMBL" id="OJIN01000149">
    <property type="protein sequence ID" value="SPD74498.1"/>
    <property type="molecule type" value="Genomic_DNA"/>
</dbReference>
<keyword evidence="6 9" id="KW-0560">Oxidoreductase</keyword>
<evidence type="ECO:0000256" key="3">
    <source>
        <dbReference type="ARBA" id="ARBA00011881"/>
    </source>
</evidence>
<dbReference type="Pfam" id="PF02771">
    <property type="entry name" value="Acyl-CoA_dh_N"/>
    <property type="match status" value="1"/>
</dbReference>
<dbReference type="PANTHER" id="PTHR43884">
    <property type="entry name" value="ACYL-COA DEHYDROGENASE"/>
    <property type="match status" value="1"/>
</dbReference>
<dbReference type="Gene3D" id="1.20.140.10">
    <property type="entry name" value="Butyryl-CoA Dehydrogenase, subunit A, domain 3"/>
    <property type="match status" value="1"/>
</dbReference>
<gene>
    <name evidence="13" type="primary">acdA</name>
    <name evidence="13" type="ORF">PITCH_A2320005</name>
</gene>
<comment type="similarity">
    <text evidence="2 9">Belongs to the acyl-CoA dehydrogenase family.</text>
</comment>
<sequence length="377" mass="40753">MFTPTEEQQMLIDMMGKFAEKEIAPNILQWEEEGKFARHIFDKLGELGFCGMTITEEYGGGGLGYMTYAMVLEEGAIKTGGGLGFLPLHLAAATPIEAFGTKEQKEKYLTKMTAGKALGAFALTEPNAGSDAAAIMTSAVLRGDRYVLNGAKSFITNAGEAELYLVMAKTDKDKGANGISSFIVEKDAPGFIVGQKEKKMGLNYISTRGLTFEECEVPLANRVGEENKGFLSAMYALDGSRIGVAASATGISQAALNAAVSYAKQRYAFGQPIANFQIIQFMLADMETETVASRMLAYRAASMKDEGKKIAAAAAMAKRYATDTAMRVTTNAVQILGGYGYMKEYTVERYMREAKLLQIVEGTSQIQGLVVARELLK</sequence>
<accession>A0A445MYF1</accession>
<feature type="domain" description="Acyl-CoA oxidase/dehydrogenase middle" evidence="11">
    <location>
        <begin position="120"/>
        <end position="215"/>
    </location>
</feature>
<dbReference type="InterPro" id="IPR006091">
    <property type="entry name" value="Acyl-CoA_Oxase/DH_mid-dom"/>
</dbReference>
<dbReference type="AlphaFoldDB" id="A0A445MYF1"/>
<evidence type="ECO:0000256" key="1">
    <source>
        <dbReference type="ARBA" id="ARBA00001974"/>
    </source>
</evidence>
<dbReference type="Gene3D" id="1.10.540.10">
    <property type="entry name" value="Acyl-CoA dehydrogenase/oxidase, N-terminal domain"/>
    <property type="match status" value="1"/>
</dbReference>
<evidence type="ECO:0000256" key="4">
    <source>
        <dbReference type="ARBA" id="ARBA00022630"/>
    </source>
</evidence>
<evidence type="ECO:0000313" key="13">
    <source>
        <dbReference type="EMBL" id="SPD74498.1"/>
    </source>
</evidence>
<dbReference type="PANTHER" id="PTHR43884:SF12">
    <property type="entry name" value="ISOVALERYL-COA DEHYDROGENASE, MITOCHONDRIAL-RELATED"/>
    <property type="match status" value="1"/>
</dbReference>
<dbReference type="InterPro" id="IPR009075">
    <property type="entry name" value="AcylCo_DH/oxidase_C"/>
</dbReference>
<dbReference type="PROSITE" id="PS00072">
    <property type="entry name" value="ACYL_COA_DH_1"/>
    <property type="match status" value="1"/>
</dbReference>
<feature type="domain" description="Acyl-CoA dehydrogenase/oxidase C-terminal" evidence="10">
    <location>
        <begin position="227"/>
        <end position="376"/>
    </location>
</feature>
<name>A0A445MYF1_9BACT</name>
<dbReference type="GO" id="GO:0050660">
    <property type="term" value="F:flavin adenine dinucleotide binding"/>
    <property type="evidence" value="ECO:0007669"/>
    <property type="project" value="InterPro"/>
</dbReference>
<evidence type="ECO:0000259" key="10">
    <source>
        <dbReference type="Pfam" id="PF00441"/>
    </source>
</evidence>
<reference evidence="13" key="1">
    <citation type="submission" date="2018-01" db="EMBL/GenBank/DDBJ databases">
        <authorList>
            <person name="Regsiter A."/>
            <person name="William W."/>
        </authorList>
    </citation>
    <scope>NUCLEOTIDE SEQUENCE</scope>
    <source>
        <strain evidence="13">TRIP AH-1</strain>
    </source>
</reference>
<organism evidence="13">
    <name type="scientific">uncultured Desulfobacterium sp</name>
    <dbReference type="NCBI Taxonomy" id="201089"/>
    <lineage>
        <taxon>Bacteria</taxon>
        <taxon>Pseudomonadati</taxon>
        <taxon>Thermodesulfobacteriota</taxon>
        <taxon>Desulfobacteria</taxon>
        <taxon>Desulfobacterales</taxon>
        <taxon>Desulfobacteriaceae</taxon>
        <taxon>Desulfobacterium</taxon>
        <taxon>environmental samples</taxon>
    </lineage>
</organism>
<evidence type="ECO:0000256" key="5">
    <source>
        <dbReference type="ARBA" id="ARBA00022827"/>
    </source>
</evidence>
<dbReference type="GO" id="GO:0003995">
    <property type="term" value="F:acyl-CoA dehydrogenase activity"/>
    <property type="evidence" value="ECO:0007669"/>
    <property type="project" value="InterPro"/>
</dbReference>
<evidence type="ECO:0000259" key="11">
    <source>
        <dbReference type="Pfam" id="PF02770"/>
    </source>
</evidence>
<keyword evidence="5 9" id="KW-0274">FAD</keyword>
<comment type="subunit">
    <text evidence="3">Homotetramer.</text>
</comment>
<keyword evidence="4 9" id="KW-0285">Flavoprotein</keyword>
<dbReference type="Gene3D" id="2.40.110.10">
    <property type="entry name" value="Butyryl-CoA Dehydrogenase, subunit A, domain 2"/>
    <property type="match status" value="1"/>
</dbReference>
<dbReference type="FunFam" id="2.40.110.10:FF:000001">
    <property type="entry name" value="Acyl-CoA dehydrogenase, mitochondrial"/>
    <property type="match status" value="1"/>
</dbReference>
<dbReference type="FunFam" id="1.10.540.10:FF:000002">
    <property type="entry name" value="Acyl-CoA dehydrogenase FadE19"/>
    <property type="match status" value="1"/>
</dbReference>
<dbReference type="Pfam" id="PF00441">
    <property type="entry name" value="Acyl-CoA_dh_1"/>
    <property type="match status" value="1"/>
</dbReference>
<proteinExistence type="inferred from homology"/>
<dbReference type="InterPro" id="IPR006089">
    <property type="entry name" value="Acyl-CoA_DH_CS"/>
</dbReference>
<evidence type="ECO:0000256" key="8">
    <source>
        <dbReference type="ARBA" id="ARBA00072305"/>
    </source>
</evidence>
<comment type="cofactor">
    <cofactor evidence="1 9">
        <name>FAD</name>
        <dbReference type="ChEBI" id="CHEBI:57692"/>
    </cofactor>
</comment>
<protein>
    <recommendedName>
        <fullName evidence="8">Cyclohex-1-ene-1-carbonyl-CoA dehydrogenase</fullName>
        <ecNumber evidence="7">1.3.8.10</ecNumber>
    </recommendedName>
</protein>
<dbReference type="InterPro" id="IPR037069">
    <property type="entry name" value="AcylCoA_DH/ox_N_sf"/>
</dbReference>
<evidence type="ECO:0000259" key="12">
    <source>
        <dbReference type="Pfam" id="PF02771"/>
    </source>
</evidence>
<evidence type="ECO:0000256" key="7">
    <source>
        <dbReference type="ARBA" id="ARBA00066362"/>
    </source>
</evidence>
<dbReference type="SUPFAM" id="SSF47203">
    <property type="entry name" value="Acyl-CoA dehydrogenase C-terminal domain-like"/>
    <property type="match status" value="1"/>
</dbReference>
<dbReference type="EC" id="1.3.8.10" evidence="7"/>
<evidence type="ECO:0000256" key="6">
    <source>
        <dbReference type="ARBA" id="ARBA00023002"/>
    </source>
</evidence>
<dbReference type="SUPFAM" id="SSF56645">
    <property type="entry name" value="Acyl-CoA dehydrogenase NM domain-like"/>
    <property type="match status" value="1"/>
</dbReference>
<dbReference type="InterPro" id="IPR036250">
    <property type="entry name" value="AcylCo_DH-like_C"/>
</dbReference>